<evidence type="ECO:0000313" key="4">
    <source>
        <dbReference type="Proteomes" id="UP001241747"/>
    </source>
</evidence>
<dbReference type="PANTHER" id="PTHR30441:SF4">
    <property type="entry name" value="PROTEIN ASMA"/>
    <property type="match status" value="1"/>
</dbReference>
<keyword evidence="4" id="KW-1185">Reference proteome</keyword>
<feature type="transmembrane region" description="Helical" evidence="1">
    <location>
        <begin position="12"/>
        <end position="36"/>
    </location>
</feature>
<evidence type="ECO:0000259" key="2">
    <source>
        <dbReference type="Pfam" id="PF05170"/>
    </source>
</evidence>
<evidence type="ECO:0000256" key="1">
    <source>
        <dbReference type="SAM" id="Phobius"/>
    </source>
</evidence>
<feature type="domain" description="AsmA" evidence="2">
    <location>
        <begin position="17"/>
        <end position="122"/>
    </location>
</feature>
<evidence type="ECO:0000313" key="3">
    <source>
        <dbReference type="EMBL" id="MDQ0506036.1"/>
    </source>
</evidence>
<keyword evidence="1" id="KW-1133">Transmembrane helix</keyword>
<comment type="caution">
    <text evidence="3">The sequence shown here is derived from an EMBL/GenBank/DDBJ whole genome shotgun (WGS) entry which is preliminary data.</text>
</comment>
<keyword evidence="1" id="KW-0472">Membrane</keyword>
<organism evidence="3 4">
    <name type="scientific">Xanthobacter agilis</name>
    <dbReference type="NCBI Taxonomy" id="47492"/>
    <lineage>
        <taxon>Bacteria</taxon>
        <taxon>Pseudomonadati</taxon>
        <taxon>Pseudomonadota</taxon>
        <taxon>Alphaproteobacteria</taxon>
        <taxon>Hyphomicrobiales</taxon>
        <taxon>Xanthobacteraceae</taxon>
        <taxon>Xanthobacter</taxon>
    </lineage>
</organism>
<gene>
    <name evidence="3" type="ORF">QOZ94_002840</name>
</gene>
<dbReference type="EMBL" id="JAUSVY010000006">
    <property type="protein sequence ID" value="MDQ0506036.1"/>
    <property type="molecule type" value="Genomic_DNA"/>
</dbReference>
<dbReference type="InterPro" id="IPR007844">
    <property type="entry name" value="AsmA"/>
</dbReference>
<feature type="domain" description="AsmA" evidence="2">
    <location>
        <begin position="335"/>
        <end position="526"/>
    </location>
</feature>
<dbReference type="RefSeq" id="WP_237343872.1">
    <property type="nucleotide sequence ID" value="NZ_JABWGX010000001.1"/>
</dbReference>
<dbReference type="Pfam" id="PF05170">
    <property type="entry name" value="AsmA"/>
    <property type="match status" value="2"/>
</dbReference>
<dbReference type="Proteomes" id="UP001241747">
    <property type="component" value="Unassembled WGS sequence"/>
</dbReference>
<dbReference type="InterPro" id="IPR052894">
    <property type="entry name" value="AsmA-related"/>
</dbReference>
<sequence length="644" mass="67078">MRLGENTRRVALVGTAIGGLAVLVLVAALVVVPLFVPAAELRRAAIAAVAGTTERGVTISGEPVLRLLPSPRVELRKVTFALPQGQSLEADAVVSRISLWPLLFGRIVVSEVTLESPSLVLTGEHQTPQLGIEPFLSGANGPELRIVDGTIAWRSESGLTRELVSGIVGSLDRITAGQGITVSAVFDWRGGAVEAHLSVDDMKAFLGGMPTPTRAALISNTASIRFRGQASFGTAPAAEGTLTADADSLRAWLTWVGITPPTSRGLSAFALNSHVVLEGGILSFTDTALDLDSNRSEGGLLVKLDGGRPVIQGTFAAEKLNLNPYGHMRLTSDSGREWARDPFDLSALAAFDLDLRLSAGQVTAEDTTFTTVAASAVLSNGRLALALGQTSGWNGMLRGTATLTPLRSARSADGHGLSVRIEAECTDISLEQALDDLAGIGTFEGTGTLQFDLQGEGRNAHEVAQSLMGTVALASGGGDIVGFDVAQVLRRIERRPLSGAADPRGGRTPFTQLAVKASLRHGLATLSAMSIDGKQVHLDMAGTIDVAQRTLDLSGEAALKTSPKASDPKADDLQDIALPFVVEGPWASPRIMADPVSLIERSGAAQPLLEAVKSHKAGVALHTVIEKLVKPISPSPVDAAGAAN</sequence>
<keyword evidence="1" id="KW-0812">Transmembrane</keyword>
<protein>
    <submittedName>
        <fullName evidence="3">AsmA protein</fullName>
    </submittedName>
</protein>
<proteinExistence type="predicted"/>
<dbReference type="PANTHER" id="PTHR30441">
    <property type="entry name" value="DUF748 DOMAIN-CONTAINING PROTEIN"/>
    <property type="match status" value="1"/>
</dbReference>
<accession>A0ABU0LFW6</accession>
<name>A0ABU0LFW6_XANAG</name>
<reference evidence="3 4" key="1">
    <citation type="submission" date="2023-07" db="EMBL/GenBank/DDBJ databases">
        <title>Genomic Encyclopedia of Type Strains, Phase IV (KMG-IV): sequencing the most valuable type-strain genomes for metagenomic binning, comparative biology and taxonomic classification.</title>
        <authorList>
            <person name="Goeker M."/>
        </authorList>
    </citation>
    <scope>NUCLEOTIDE SEQUENCE [LARGE SCALE GENOMIC DNA]</scope>
    <source>
        <strain evidence="3 4">DSM 3770</strain>
    </source>
</reference>